<reference evidence="2 3" key="1">
    <citation type="submission" date="2024-05" db="EMBL/GenBank/DDBJ databases">
        <authorList>
            <person name="Kim H.-Y."/>
            <person name="Kim E."/>
            <person name="Cai Y."/>
            <person name="Yang S.-M."/>
            <person name="Lee W."/>
        </authorList>
    </citation>
    <scope>NUCLEOTIDE SEQUENCE [LARGE SCALE GENOMIC DNA]</scope>
    <source>
        <strain evidence="2 3">FBL11</strain>
    </source>
</reference>
<dbReference type="RefSeq" id="WP_299219734.1">
    <property type="nucleotide sequence ID" value="NZ_JBDGHN010000002.1"/>
</dbReference>
<dbReference type="SUPFAM" id="SSF143100">
    <property type="entry name" value="TTHA1013/TTHA0281-like"/>
    <property type="match status" value="1"/>
</dbReference>
<dbReference type="InterPro" id="IPR031807">
    <property type="entry name" value="HicB-like"/>
</dbReference>
<dbReference type="Pfam" id="PF15919">
    <property type="entry name" value="HicB_lk_antitox"/>
    <property type="match status" value="1"/>
</dbReference>
<gene>
    <name evidence="2" type="ORF">AAIR29_06425</name>
</gene>
<evidence type="ECO:0000313" key="3">
    <source>
        <dbReference type="Proteomes" id="UP001461960"/>
    </source>
</evidence>
<evidence type="ECO:0000259" key="1">
    <source>
        <dbReference type="Pfam" id="PF15919"/>
    </source>
</evidence>
<dbReference type="Gene3D" id="3.30.160.250">
    <property type="match status" value="1"/>
</dbReference>
<protein>
    <submittedName>
        <fullName evidence="2">Type II toxin-antitoxin system HicB family antitoxin</fullName>
    </submittedName>
</protein>
<comment type="caution">
    <text evidence="2">The sequence shown here is derived from an EMBL/GenBank/DDBJ whole genome shotgun (WGS) entry which is preliminary data.</text>
</comment>
<dbReference type="Proteomes" id="UP001461960">
    <property type="component" value="Unassembled WGS sequence"/>
</dbReference>
<accession>A0ABU9X784</accession>
<keyword evidence="3" id="KW-1185">Reference proteome</keyword>
<evidence type="ECO:0000313" key="2">
    <source>
        <dbReference type="EMBL" id="MEN2751266.1"/>
    </source>
</evidence>
<sequence>MKYPIAIQQGDDNTAYGIIIPDIAGCYSASDEYENILKNAKEAIVLHISGMMKDGEPIPMPTDSDNYKDDPDFEGVSWATVDVQIDELY</sequence>
<feature type="domain" description="HicB-like antitoxin of toxin-antitoxin system" evidence="1">
    <location>
        <begin position="3"/>
        <end position="88"/>
    </location>
</feature>
<dbReference type="EMBL" id="JBDGHN010000002">
    <property type="protein sequence ID" value="MEN2751266.1"/>
    <property type="molecule type" value="Genomic_DNA"/>
</dbReference>
<name>A0ABU9X784_9GAMM</name>
<dbReference type="InterPro" id="IPR035069">
    <property type="entry name" value="TTHA1013/TTHA0281-like"/>
</dbReference>
<organism evidence="2 3">
    <name type="scientific">Psychrobacter saeujeotis</name>
    <dbReference type="NCBI Taxonomy" id="3143436"/>
    <lineage>
        <taxon>Bacteria</taxon>
        <taxon>Pseudomonadati</taxon>
        <taxon>Pseudomonadota</taxon>
        <taxon>Gammaproteobacteria</taxon>
        <taxon>Moraxellales</taxon>
        <taxon>Moraxellaceae</taxon>
        <taxon>Psychrobacter</taxon>
    </lineage>
</organism>
<proteinExistence type="predicted"/>